<dbReference type="EMBL" id="CP036263">
    <property type="protein sequence ID" value="QDS99844.1"/>
    <property type="molecule type" value="Genomic_DNA"/>
</dbReference>
<reference evidence="1 2" key="1">
    <citation type="submission" date="2019-02" db="EMBL/GenBank/DDBJ databases">
        <title>Deep-cultivation of Planctomycetes and their phenomic and genomic characterization uncovers novel biology.</title>
        <authorList>
            <person name="Wiegand S."/>
            <person name="Jogler M."/>
            <person name="Boedeker C."/>
            <person name="Pinto D."/>
            <person name="Vollmers J."/>
            <person name="Rivas-Marin E."/>
            <person name="Kohn T."/>
            <person name="Peeters S.H."/>
            <person name="Heuer A."/>
            <person name="Rast P."/>
            <person name="Oberbeckmann S."/>
            <person name="Bunk B."/>
            <person name="Jeske O."/>
            <person name="Meyerdierks A."/>
            <person name="Storesund J.E."/>
            <person name="Kallscheuer N."/>
            <person name="Luecker S."/>
            <person name="Lage O.M."/>
            <person name="Pohl T."/>
            <person name="Merkel B.J."/>
            <person name="Hornburger P."/>
            <person name="Mueller R.-W."/>
            <person name="Bruemmer F."/>
            <person name="Labrenz M."/>
            <person name="Spormann A.M."/>
            <person name="Op den Camp H."/>
            <person name="Overmann J."/>
            <person name="Amann R."/>
            <person name="Jetten M.S.M."/>
            <person name="Mascher T."/>
            <person name="Medema M.H."/>
            <person name="Devos D.P."/>
            <person name="Kaster A.-K."/>
            <person name="Ovreas L."/>
            <person name="Rohde M."/>
            <person name="Galperin M.Y."/>
            <person name="Jogler C."/>
        </authorList>
    </citation>
    <scope>NUCLEOTIDE SEQUENCE [LARGE SCALE GENOMIC DNA]</scope>
    <source>
        <strain evidence="1 2">HG15A2</strain>
    </source>
</reference>
<keyword evidence="2" id="KW-1185">Reference proteome</keyword>
<organism evidence="1 2">
    <name type="scientific">Adhaeretor mobilis</name>
    <dbReference type="NCBI Taxonomy" id="1930276"/>
    <lineage>
        <taxon>Bacteria</taxon>
        <taxon>Pseudomonadati</taxon>
        <taxon>Planctomycetota</taxon>
        <taxon>Planctomycetia</taxon>
        <taxon>Pirellulales</taxon>
        <taxon>Lacipirellulaceae</taxon>
        <taxon>Adhaeretor</taxon>
    </lineage>
</organism>
<dbReference type="Proteomes" id="UP000319852">
    <property type="component" value="Chromosome"/>
</dbReference>
<dbReference type="AlphaFoldDB" id="A0A517MY92"/>
<proteinExistence type="predicted"/>
<sequence length="90" mass="10370">MVSWVCLTVFIDCRTTSADLSGACFNFRLRRQHEDLTDTVCHLRALYLRHPAAEKTEENPPQIKRSRNNFILIAPVLFFPDSFSGQARTK</sequence>
<evidence type="ECO:0000313" key="1">
    <source>
        <dbReference type="EMBL" id="QDS99844.1"/>
    </source>
</evidence>
<protein>
    <submittedName>
        <fullName evidence="1">Uncharacterized protein</fullName>
    </submittedName>
</protein>
<name>A0A517MY92_9BACT</name>
<evidence type="ECO:0000313" key="2">
    <source>
        <dbReference type="Proteomes" id="UP000319852"/>
    </source>
</evidence>
<dbReference type="KEGG" id="amob:HG15A2_31750"/>
<accession>A0A517MY92</accession>
<gene>
    <name evidence="1" type="ORF">HG15A2_31750</name>
</gene>